<proteinExistence type="predicted"/>
<dbReference type="EMBL" id="JAAKFY010000004">
    <property type="protein sequence ID" value="KAF3858216.1"/>
    <property type="molecule type" value="Genomic_DNA"/>
</dbReference>
<evidence type="ECO:0000313" key="2">
    <source>
        <dbReference type="Proteomes" id="UP000518266"/>
    </source>
</evidence>
<evidence type="ECO:0000313" key="1">
    <source>
        <dbReference type="EMBL" id="KAF3858216.1"/>
    </source>
</evidence>
<comment type="caution">
    <text evidence="1">The sequence shown here is derived from an EMBL/GenBank/DDBJ whole genome shotgun (WGS) entry which is preliminary data.</text>
</comment>
<dbReference type="Proteomes" id="UP000518266">
    <property type="component" value="Unassembled WGS sequence"/>
</dbReference>
<sequence>MVIEEGGGGEEGQVKANRHIFRDFHHPDSPYTSITLSGEYQKLSIGILVIVSTVHVCQFSKARAPVVEVVVVLVAPTAGGVEGAEGASCGAAALVGCDADHLVGNMTDGSFITITTVIAVLVIDPSDYNGSFIRSRLTKSGVYAHDSYLIFLSSTFLIILENVVSDIVLGVDEELLGLTLFIAALHPHHKHQHEN</sequence>
<accession>A0A7J5Z954</accession>
<name>A0A7J5Z954_DISMA</name>
<gene>
    <name evidence="1" type="ORF">F7725_011417</name>
</gene>
<reference evidence="1 2" key="1">
    <citation type="submission" date="2020-03" db="EMBL/GenBank/DDBJ databases">
        <title>Dissostichus mawsoni Genome sequencing and assembly.</title>
        <authorList>
            <person name="Park H."/>
        </authorList>
    </citation>
    <scope>NUCLEOTIDE SEQUENCE [LARGE SCALE GENOMIC DNA]</scope>
    <source>
        <strain evidence="1">DM0001</strain>
        <tissue evidence="1">Muscle</tissue>
    </source>
</reference>
<dbReference type="AlphaFoldDB" id="A0A7J5Z954"/>
<organism evidence="1 2">
    <name type="scientific">Dissostichus mawsoni</name>
    <name type="common">Antarctic cod</name>
    <dbReference type="NCBI Taxonomy" id="36200"/>
    <lineage>
        <taxon>Eukaryota</taxon>
        <taxon>Metazoa</taxon>
        <taxon>Chordata</taxon>
        <taxon>Craniata</taxon>
        <taxon>Vertebrata</taxon>
        <taxon>Euteleostomi</taxon>
        <taxon>Actinopterygii</taxon>
        <taxon>Neopterygii</taxon>
        <taxon>Teleostei</taxon>
        <taxon>Neoteleostei</taxon>
        <taxon>Acanthomorphata</taxon>
        <taxon>Eupercaria</taxon>
        <taxon>Perciformes</taxon>
        <taxon>Notothenioidei</taxon>
        <taxon>Nototheniidae</taxon>
        <taxon>Dissostichus</taxon>
    </lineage>
</organism>
<keyword evidence="2" id="KW-1185">Reference proteome</keyword>
<protein>
    <submittedName>
        <fullName evidence="1">Uncharacterized protein</fullName>
    </submittedName>
</protein>